<sequence>NDSRTRSFRKFLNVLRKSRQGKCLHRYERCVRVLDLERLKFDHETLLETLQCCPRLELIILPVRRFDGVMFRQIVELMPNIKVMKLNGSSIYDGKYLGGIGKVLPEFGRIIVEKGYRVLWGSSR</sequence>
<dbReference type="AlphaFoldDB" id="A0A9N9J0R4"/>
<evidence type="ECO:0000313" key="2">
    <source>
        <dbReference type="Proteomes" id="UP000789508"/>
    </source>
</evidence>
<dbReference type="Proteomes" id="UP000789508">
    <property type="component" value="Unassembled WGS sequence"/>
</dbReference>
<dbReference type="OrthoDB" id="550575at2759"/>
<reference evidence="1" key="1">
    <citation type="submission" date="2021-06" db="EMBL/GenBank/DDBJ databases">
        <authorList>
            <person name="Kallberg Y."/>
            <person name="Tangrot J."/>
            <person name="Rosling A."/>
        </authorList>
    </citation>
    <scope>NUCLEOTIDE SEQUENCE</scope>
    <source>
        <strain evidence="1">FL130A</strain>
    </source>
</reference>
<gene>
    <name evidence="1" type="ORF">ALEPTO_LOCUS13656</name>
</gene>
<feature type="non-terminal residue" evidence="1">
    <location>
        <position position="1"/>
    </location>
</feature>
<evidence type="ECO:0000313" key="1">
    <source>
        <dbReference type="EMBL" id="CAG8760402.1"/>
    </source>
</evidence>
<keyword evidence="2" id="KW-1185">Reference proteome</keyword>
<dbReference type="SUPFAM" id="SSF52047">
    <property type="entry name" value="RNI-like"/>
    <property type="match status" value="1"/>
</dbReference>
<name>A0A9N9J0R4_9GLOM</name>
<comment type="caution">
    <text evidence="1">The sequence shown here is derived from an EMBL/GenBank/DDBJ whole genome shotgun (WGS) entry which is preliminary data.</text>
</comment>
<accession>A0A9N9J0R4</accession>
<protein>
    <submittedName>
        <fullName evidence="1">1730_t:CDS:1</fullName>
    </submittedName>
</protein>
<dbReference type="EMBL" id="CAJVPS010045985">
    <property type="protein sequence ID" value="CAG8760402.1"/>
    <property type="molecule type" value="Genomic_DNA"/>
</dbReference>
<organism evidence="1 2">
    <name type="scientific">Ambispora leptoticha</name>
    <dbReference type="NCBI Taxonomy" id="144679"/>
    <lineage>
        <taxon>Eukaryota</taxon>
        <taxon>Fungi</taxon>
        <taxon>Fungi incertae sedis</taxon>
        <taxon>Mucoromycota</taxon>
        <taxon>Glomeromycotina</taxon>
        <taxon>Glomeromycetes</taxon>
        <taxon>Archaeosporales</taxon>
        <taxon>Ambisporaceae</taxon>
        <taxon>Ambispora</taxon>
    </lineage>
</organism>
<proteinExistence type="predicted"/>